<sequence length="30" mass="3223">MPTLQLLCGKIASGQSTFAWEEGGIEVLRS</sequence>
<evidence type="ECO:0000313" key="1">
    <source>
        <dbReference type="EMBL" id="ERH48491.1"/>
    </source>
</evidence>
<gene>
    <name evidence="1" type="ORF">O204_11320</name>
</gene>
<name>U1SQG6_9PSED</name>
<accession>A0A1I1AU75</accession>
<protein>
    <submittedName>
        <fullName evidence="1">Uncharacterized protein</fullName>
    </submittedName>
</protein>
<dbReference type="Proteomes" id="UP000016504">
    <property type="component" value="Unassembled WGS sequence"/>
</dbReference>
<accession>U1SQG6</accession>
<dbReference type="EMBL" id="AVQG01000056">
    <property type="protein sequence ID" value="ERH48491.1"/>
    <property type="molecule type" value="Genomic_DNA"/>
</dbReference>
<evidence type="ECO:0000313" key="2">
    <source>
        <dbReference type="Proteomes" id="UP000016504"/>
    </source>
</evidence>
<proteinExistence type="predicted"/>
<dbReference type="AlphaFoldDB" id="U1SQG6"/>
<organism evidence="1 2">
    <name type="scientific">Pseudomonas simiae</name>
    <dbReference type="NCBI Taxonomy" id="321846"/>
    <lineage>
        <taxon>Bacteria</taxon>
        <taxon>Pseudomonadati</taxon>
        <taxon>Pseudomonadota</taxon>
        <taxon>Gammaproteobacteria</taxon>
        <taxon>Pseudomonadales</taxon>
        <taxon>Pseudomonadaceae</taxon>
        <taxon>Pseudomonas</taxon>
    </lineage>
</organism>
<comment type="caution">
    <text evidence="1">The sequence shown here is derived from an EMBL/GenBank/DDBJ whole genome shotgun (WGS) entry which is preliminary data.</text>
</comment>
<reference evidence="1 2" key="1">
    <citation type="submission" date="2013-08" db="EMBL/GenBank/DDBJ databases">
        <title>Biodegradation of aromatic compounds in biofilm forming Pseudomonas isolated from sewage sludge.</title>
        <authorList>
            <person name="Qureshi A."/>
            <person name="Ghosh S."/>
            <person name="Khardenavis A.A."/>
            <person name="Kapley A."/>
            <person name="Purohit H.J."/>
        </authorList>
    </citation>
    <scope>NUCLEOTIDE SEQUENCE [LARGE SCALE GENOMIC DNA]</scope>
    <source>
        <strain evidence="1 2">EGD-AQ6</strain>
    </source>
</reference>